<dbReference type="EMBL" id="JBBNAE010000007">
    <property type="protein sequence ID" value="KAK9109807.1"/>
    <property type="molecule type" value="Genomic_DNA"/>
</dbReference>
<comment type="caution">
    <text evidence="1">The sequence shown here is derived from an EMBL/GenBank/DDBJ whole genome shotgun (WGS) entry which is preliminary data.</text>
</comment>
<accession>A0AAP0NIR1</accession>
<proteinExistence type="predicted"/>
<organism evidence="1 2">
    <name type="scientific">Stephania japonica</name>
    <dbReference type="NCBI Taxonomy" id="461633"/>
    <lineage>
        <taxon>Eukaryota</taxon>
        <taxon>Viridiplantae</taxon>
        <taxon>Streptophyta</taxon>
        <taxon>Embryophyta</taxon>
        <taxon>Tracheophyta</taxon>
        <taxon>Spermatophyta</taxon>
        <taxon>Magnoliopsida</taxon>
        <taxon>Ranunculales</taxon>
        <taxon>Menispermaceae</taxon>
        <taxon>Menispermoideae</taxon>
        <taxon>Cissampelideae</taxon>
        <taxon>Stephania</taxon>
    </lineage>
</organism>
<sequence length="122" mass="13545">MTREWLGTTLWWLSRVPDNLRASPITVGVFSLISRLRFLFMGSLLCCWPEIALTAVPPLDHQDRRLSGTLLSLSLGPQPSGVSHRKPALLAVLLAGPPREEVVRDHIKPMMVSCNPPIEPSQ</sequence>
<dbReference type="Proteomes" id="UP001417504">
    <property type="component" value="Unassembled WGS sequence"/>
</dbReference>
<evidence type="ECO:0000313" key="2">
    <source>
        <dbReference type="Proteomes" id="UP001417504"/>
    </source>
</evidence>
<evidence type="ECO:0000313" key="1">
    <source>
        <dbReference type="EMBL" id="KAK9109807.1"/>
    </source>
</evidence>
<gene>
    <name evidence="1" type="ORF">Sjap_017867</name>
</gene>
<keyword evidence="2" id="KW-1185">Reference proteome</keyword>
<name>A0AAP0NIR1_9MAGN</name>
<protein>
    <submittedName>
        <fullName evidence="1">Uncharacterized protein</fullName>
    </submittedName>
</protein>
<dbReference type="AlphaFoldDB" id="A0AAP0NIR1"/>
<reference evidence="1 2" key="1">
    <citation type="submission" date="2024-01" db="EMBL/GenBank/DDBJ databases">
        <title>Genome assemblies of Stephania.</title>
        <authorList>
            <person name="Yang L."/>
        </authorList>
    </citation>
    <scope>NUCLEOTIDE SEQUENCE [LARGE SCALE GENOMIC DNA]</scope>
    <source>
        <strain evidence="1">QJT</strain>
        <tissue evidence="1">Leaf</tissue>
    </source>
</reference>